<gene>
    <name evidence="6" type="ORF">NBRC116591_15550</name>
</gene>
<evidence type="ECO:0000256" key="4">
    <source>
        <dbReference type="ARBA" id="ARBA00038054"/>
    </source>
</evidence>
<keyword evidence="2" id="KW-0285">Flavoprotein</keyword>
<dbReference type="RefSeq" id="WP_233088983.1">
    <property type="nucleotide sequence ID" value="NZ_BAABWN010000004.1"/>
</dbReference>
<evidence type="ECO:0000256" key="1">
    <source>
        <dbReference type="ARBA" id="ARBA00001917"/>
    </source>
</evidence>
<protein>
    <submittedName>
        <fullName evidence="6">Flavin reductase family protein</fullName>
    </submittedName>
</protein>
<dbReference type="Gene3D" id="2.30.110.10">
    <property type="entry name" value="Electron Transport, Fmn-binding Protein, Chain A"/>
    <property type="match status" value="1"/>
</dbReference>
<dbReference type="InterPro" id="IPR002563">
    <property type="entry name" value="Flavin_Rdtase-like_dom"/>
</dbReference>
<comment type="similarity">
    <text evidence="4">Belongs to the flavoredoxin family.</text>
</comment>
<reference evidence="6 7" key="1">
    <citation type="submission" date="2024-04" db="EMBL/GenBank/DDBJ databases">
        <title>Draft genome sequence of Sessilibacter corallicola NBRC 116591.</title>
        <authorList>
            <person name="Miyakawa T."/>
            <person name="Kusuya Y."/>
            <person name="Miura T."/>
        </authorList>
    </citation>
    <scope>NUCLEOTIDE SEQUENCE [LARGE SCALE GENOMIC DNA]</scope>
    <source>
        <strain evidence="6 7">KU-00831-HH</strain>
    </source>
</reference>
<dbReference type="Proteomes" id="UP001465153">
    <property type="component" value="Unassembled WGS sequence"/>
</dbReference>
<dbReference type="InterPro" id="IPR012349">
    <property type="entry name" value="Split_barrel_FMN-bd"/>
</dbReference>
<dbReference type="SUPFAM" id="SSF50475">
    <property type="entry name" value="FMN-binding split barrel"/>
    <property type="match status" value="1"/>
</dbReference>
<feature type="domain" description="Flavin reductase like" evidence="5">
    <location>
        <begin position="19"/>
        <end position="172"/>
    </location>
</feature>
<sequence>MIFNLDELSPNQRYFTLTQSIVPRPVAWVLTENSNQSLNLAPFSYFSGVSSDPPLIMISVGKKNDGSMKDTRANIIERNEFVIHIPHKEMAAAVTESARPLANGESEIDAQQLETVEFEGSRLPRLKDARIALACEKFRVEDITDSQAMILGLIKAVYVDDELITSNDNGRVTIDAEKLSPIGRLGGNDYTGLGEIITIERPR</sequence>
<dbReference type="PANTHER" id="PTHR33798:SF5">
    <property type="entry name" value="FLAVIN REDUCTASE LIKE DOMAIN-CONTAINING PROTEIN"/>
    <property type="match status" value="1"/>
</dbReference>
<comment type="caution">
    <text evidence="6">The sequence shown here is derived from an EMBL/GenBank/DDBJ whole genome shotgun (WGS) entry which is preliminary data.</text>
</comment>
<name>A0ABQ0A810_9GAMM</name>
<evidence type="ECO:0000313" key="7">
    <source>
        <dbReference type="Proteomes" id="UP001465153"/>
    </source>
</evidence>
<evidence type="ECO:0000256" key="2">
    <source>
        <dbReference type="ARBA" id="ARBA00022630"/>
    </source>
</evidence>
<dbReference type="PANTHER" id="PTHR33798">
    <property type="entry name" value="FLAVOPROTEIN OXYGENASE"/>
    <property type="match status" value="1"/>
</dbReference>
<proteinExistence type="inferred from homology"/>
<evidence type="ECO:0000259" key="5">
    <source>
        <dbReference type="SMART" id="SM00903"/>
    </source>
</evidence>
<dbReference type="SMART" id="SM00903">
    <property type="entry name" value="Flavin_Reduct"/>
    <property type="match status" value="1"/>
</dbReference>
<evidence type="ECO:0000256" key="3">
    <source>
        <dbReference type="ARBA" id="ARBA00022643"/>
    </source>
</evidence>
<keyword evidence="7" id="KW-1185">Reference proteome</keyword>
<dbReference type="Pfam" id="PF01613">
    <property type="entry name" value="Flavin_Reduct"/>
    <property type="match status" value="1"/>
</dbReference>
<keyword evidence="3" id="KW-0288">FMN</keyword>
<comment type="cofactor">
    <cofactor evidence="1">
        <name>FMN</name>
        <dbReference type="ChEBI" id="CHEBI:58210"/>
    </cofactor>
</comment>
<dbReference type="EMBL" id="BAABWN010000004">
    <property type="protein sequence ID" value="GAA6167745.1"/>
    <property type="molecule type" value="Genomic_DNA"/>
</dbReference>
<organism evidence="6 7">
    <name type="scientific">Sessilibacter corallicola</name>
    <dbReference type="NCBI Taxonomy" id="2904075"/>
    <lineage>
        <taxon>Bacteria</taxon>
        <taxon>Pseudomonadati</taxon>
        <taxon>Pseudomonadota</taxon>
        <taxon>Gammaproteobacteria</taxon>
        <taxon>Cellvibrionales</taxon>
        <taxon>Cellvibrionaceae</taxon>
        <taxon>Sessilibacter</taxon>
    </lineage>
</organism>
<accession>A0ABQ0A810</accession>
<evidence type="ECO:0000313" key="6">
    <source>
        <dbReference type="EMBL" id="GAA6167745.1"/>
    </source>
</evidence>